<dbReference type="InterPro" id="IPR000387">
    <property type="entry name" value="Tyr_Pase_dom"/>
</dbReference>
<evidence type="ECO:0000256" key="3">
    <source>
        <dbReference type="ARBA" id="ARBA00022912"/>
    </source>
</evidence>
<evidence type="ECO:0000259" key="6">
    <source>
        <dbReference type="PROSITE" id="PS50056"/>
    </source>
</evidence>
<evidence type="ECO:0000259" key="5">
    <source>
        <dbReference type="PROSITE" id="PS50054"/>
    </source>
</evidence>
<dbReference type="PROSITE" id="PS50054">
    <property type="entry name" value="TYR_PHOSPHATASE_DUAL"/>
    <property type="match status" value="1"/>
</dbReference>
<dbReference type="InterPro" id="IPR000340">
    <property type="entry name" value="Dual-sp_phosphatase_cat-dom"/>
</dbReference>
<proteinExistence type="inferred from homology"/>
<feature type="domain" description="Tyrosine specific protein phosphatases" evidence="6">
    <location>
        <begin position="68"/>
        <end position="127"/>
    </location>
</feature>
<dbReference type="SUPFAM" id="SSF52799">
    <property type="entry name" value="(Phosphotyrosine protein) phosphatases II"/>
    <property type="match status" value="1"/>
</dbReference>
<organism evidence="7 8">
    <name type="scientific">Ditylenchus dipsaci</name>
    <dbReference type="NCBI Taxonomy" id="166011"/>
    <lineage>
        <taxon>Eukaryota</taxon>
        <taxon>Metazoa</taxon>
        <taxon>Ecdysozoa</taxon>
        <taxon>Nematoda</taxon>
        <taxon>Chromadorea</taxon>
        <taxon>Rhabditida</taxon>
        <taxon>Tylenchina</taxon>
        <taxon>Tylenchomorpha</taxon>
        <taxon>Sphaerularioidea</taxon>
        <taxon>Anguinidae</taxon>
        <taxon>Anguininae</taxon>
        <taxon>Ditylenchus</taxon>
    </lineage>
</organism>
<protein>
    <submittedName>
        <fullName evidence="8">Protein-tyrosine-phosphatase</fullName>
    </submittedName>
</protein>
<reference evidence="8" key="1">
    <citation type="submission" date="2022-11" db="UniProtKB">
        <authorList>
            <consortium name="WormBaseParasite"/>
        </authorList>
    </citation>
    <scope>IDENTIFICATION</scope>
</reference>
<dbReference type="PANTHER" id="PTHR45961:SF3">
    <property type="entry name" value="DUAL SPECIFICITY PROTEIN PHOSPHATASE 14"/>
    <property type="match status" value="1"/>
</dbReference>
<dbReference type="GO" id="GO:0004721">
    <property type="term" value="F:phosphoprotein phosphatase activity"/>
    <property type="evidence" value="ECO:0007669"/>
    <property type="project" value="UniProtKB-KW"/>
</dbReference>
<comment type="similarity">
    <text evidence="1">Belongs to the protein-tyrosine phosphatase family. Non-receptor class dual specificity subfamily.</text>
</comment>
<dbReference type="Pfam" id="PF00782">
    <property type="entry name" value="DSPc"/>
    <property type="match status" value="1"/>
</dbReference>
<evidence type="ECO:0000256" key="4">
    <source>
        <dbReference type="SAM" id="Phobius"/>
    </source>
</evidence>
<keyword evidence="4" id="KW-0812">Transmembrane</keyword>
<feature type="transmembrane region" description="Helical" evidence="4">
    <location>
        <begin position="88"/>
        <end position="110"/>
    </location>
</feature>
<dbReference type="PANTHER" id="PTHR45961">
    <property type="entry name" value="IP21249P"/>
    <property type="match status" value="1"/>
</dbReference>
<keyword evidence="4" id="KW-0472">Membrane</keyword>
<dbReference type="InterPro" id="IPR052103">
    <property type="entry name" value="Dual_spec_Phospatases"/>
</dbReference>
<sequence>MSSNSDKGTSKLFSVCEIRPYLYISGYCALTEHKLHQLQITHAVDATNIPKTLRSILPVDDSELGDLRKFFNPTVDLVRKAKESGGKALVYCAAGISRSAALCIISLMVLESLSLEESYMEVVRTRPIIAPNLASGAK</sequence>
<dbReference type="SMART" id="SM00195">
    <property type="entry name" value="DSPc"/>
    <property type="match status" value="1"/>
</dbReference>
<keyword evidence="2" id="KW-0378">Hydrolase</keyword>
<evidence type="ECO:0000313" key="7">
    <source>
        <dbReference type="Proteomes" id="UP000887574"/>
    </source>
</evidence>
<evidence type="ECO:0000313" key="8">
    <source>
        <dbReference type="WBParaSite" id="jg11332"/>
    </source>
</evidence>
<dbReference type="PROSITE" id="PS50056">
    <property type="entry name" value="TYR_PHOSPHATASE_2"/>
    <property type="match status" value="1"/>
</dbReference>
<dbReference type="AlphaFoldDB" id="A0A915CPX2"/>
<feature type="domain" description="Tyrosine-protein phosphatase" evidence="5">
    <location>
        <begin position="12"/>
        <end position="138"/>
    </location>
</feature>
<evidence type="ECO:0000256" key="2">
    <source>
        <dbReference type="ARBA" id="ARBA00022801"/>
    </source>
</evidence>
<dbReference type="InterPro" id="IPR020422">
    <property type="entry name" value="TYR_PHOSPHATASE_DUAL_dom"/>
</dbReference>
<name>A0A915CPX2_9BILA</name>
<dbReference type="Proteomes" id="UP000887574">
    <property type="component" value="Unplaced"/>
</dbReference>
<keyword evidence="3" id="KW-0904">Protein phosphatase</keyword>
<evidence type="ECO:0000256" key="1">
    <source>
        <dbReference type="ARBA" id="ARBA00008601"/>
    </source>
</evidence>
<dbReference type="WBParaSite" id="jg11332">
    <property type="protein sequence ID" value="jg11332"/>
    <property type="gene ID" value="jg11332"/>
</dbReference>
<dbReference type="GO" id="GO:0005737">
    <property type="term" value="C:cytoplasm"/>
    <property type="evidence" value="ECO:0007669"/>
    <property type="project" value="TreeGrafter"/>
</dbReference>
<accession>A0A915CPX2</accession>
<keyword evidence="4" id="KW-1133">Transmembrane helix</keyword>
<dbReference type="Gene3D" id="3.90.190.10">
    <property type="entry name" value="Protein tyrosine phosphatase superfamily"/>
    <property type="match status" value="1"/>
</dbReference>
<keyword evidence="7" id="KW-1185">Reference proteome</keyword>
<dbReference type="InterPro" id="IPR029021">
    <property type="entry name" value="Prot-tyrosine_phosphatase-like"/>
</dbReference>